<organism evidence="11">
    <name type="scientific">Aureoumbra lagunensis</name>
    <dbReference type="NCBI Taxonomy" id="44058"/>
    <lineage>
        <taxon>Eukaryota</taxon>
        <taxon>Sar</taxon>
        <taxon>Stramenopiles</taxon>
        <taxon>Ochrophyta</taxon>
        <taxon>Pelagophyceae</taxon>
        <taxon>Pelagomonadales</taxon>
        <taxon>Aureoumbra</taxon>
    </lineage>
</organism>
<evidence type="ECO:0000256" key="8">
    <source>
        <dbReference type="SAM" id="MobiDB-lite"/>
    </source>
</evidence>
<dbReference type="InterPro" id="IPR013525">
    <property type="entry name" value="ABC2_TM"/>
</dbReference>
<dbReference type="Pfam" id="PF01061">
    <property type="entry name" value="ABC2_membrane"/>
    <property type="match status" value="1"/>
</dbReference>
<evidence type="ECO:0000313" key="11">
    <source>
        <dbReference type="EMBL" id="CAE0366723.1"/>
    </source>
</evidence>
<proteinExistence type="predicted"/>
<keyword evidence="3 9" id="KW-0812">Transmembrane</keyword>
<dbReference type="PANTHER" id="PTHR48041">
    <property type="entry name" value="ABC TRANSPORTER G FAMILY MEMBER 28"/>
    <property type="match status" value="1"/>
</dbReference>
<keyword evidence="7 9" id="KW-0472">Membrane</keyword>
<dbReference type="InterPro" id="IPR003593">
    <property type="entry name" value="AAA+_ATPase"/>
</dbReference>
<dbReference type="PROSITE" id="PS00211">
    <property type="entry name" value="ABC_TRANSPORTER_1"/>
    <property type="match status" value="1"/>
</dbReference>
<dbReference type="GO" id="GO:0016887">
    <property type="term" value="F:ATP hydrolysis activity"/>
    <property type="evidence" value="ECO:0007669"/>
    <property type="project" value="InterPro"/>
</dbReference>
<evidence type="ECO:0000256" key="6">
    <source>
        <dbReference type="ARBA" id="ARBA00022989"/>
    </source>
</evidence>
<feature type="transmembrane region" description="Helical" evidence="9">
    <location>
        <begin position="932"/>
        <end position="952"/>
    </location>
</feature>
<dbReference type="GO" id="GO:0005524">
    <property type="term" value="F:ATP binding"/>
    <property type="evidence" value="ECO:0007669"/>
    <property type="project" value="UniProtKB-KW"/>
</dbReference>
<dbReference type="SMART" id="SM00382">
    <property type="entry name" value="AAA"/>
    <property type="match status" value="1"/>
</dbReference>
<dbReference type="AlphaFoldDB" id="A0A7S3NMA1"/>
<dbReference type="EMBL" id="HBIJ01010918">
    <property type="protein sequence ID" value="CAE0366723.1"/>
    <property type="molecule type" value="Transcribed_RNA"/>
</dbReference>
<dbReference type="InterPro" id="IPR003439">
    <property type="entry name" value="ABC_transporter-like_ATP-bd"/>
</dbReference>
<feature type="transmembrane region" description="Helical" evidence="9">
    <location>
        <begin position="851"/>
        <end position="870"/>
    </location>
</feature>
<evidence type="ECO:0000259" key="10">
    <source>
        <dbReference type="PROSITE" id="PS50893"/>
    </source>
</evidence>
<evidence type="ECO:0000256" key="2">
    <source>
        <dbReference type="ARBA" id="ARBA00022448"/>
    </source>
</evidence>
<dbReference type="PANTHER" id="PTHR48041:SF91">
    <property type="entry name" value="ABC TRANSPORTER G FAMILY MEMBER 28"/>
    <property type="match status" value="1"/>
</dbReference>
<evidence type="ECO:0000256" key="5">
    <source>
        <dbReference type="ARBA" id="ARBA00022840"/>
    </source>
</evidence>
<dbReference type="Pfam" id="PF00005">
    <property type="entry name" value="ABC_tran"/>
    <property type="match status" value="1"/>
</dbReference>
<dbReference type="GO" id="GO:0140359">
    <property type="term" value="F:ABC-type transporter activity"/>
    <property type="evidence" value="ECO:0007669"/>
    <property type="project" value="InterPro"/>
</dbReference>
<keyword evidence="5" id="KW-0067">ATP-binding</keyword>
<evidence type="ECO:0000256" key="1">
    <source>
        <dbReference type="ARBA" id="ARBA00004141"/>
    </source>
</evidence>
<dbReference type="InterPro" id="IPR027417">
    <property type="entry name" value="P-loop_NTPase"/>
</dbReference>
<evidence type="ECO:0000256" key="4">
    <source>
        <dbReference type="ARBA" id="ARBA00022741"/>
    </source>
</evidence>
<evidence type="ECO:0000256" key="3">
    <source>
        <dbReference type="ARBA" id="ARBA00022692"/>
    </source>
</evidence>
<feature type="transmembrane region" description="Helical" evidence="9">
    <location>
        <begin position="822"/>
        <end position="845"/>
    </location>
</feature>
<keyword evidence="2" id="KW-0813">Transport</keyword>
<comment type="subcellular location">
    <subcellularLocation>
        <location evidence="1">Membrane</location>
        <topology evidence="1">Multi-pass membrane protein</topology>
    </subcellularLocation>
</comment>
<dbReference type="Gene3D" id="3.40.50.300">
    <property type="entry name" value="P-loop containing nucleotide triphosphate hydrolases"/>
    <property type="match status" value="1"/>
</dbReference>
<dbReference type="GO" id="GO:0016020">
    <property type="term" value="C:membrane"/>
    <property type="evidence" value="ECO:0007669"/>
    <property type="project" value="UniProtKB-SubCell"/>
</dbReference>
<feature type="transmembrane region" description="Helical" evidence="9">
    <location>
        <begin position="1054"/>
        <end position="1078"/>
    </location>
</feature>
<dbReference type="InterPro" id="IPR017871">
    <property type="entry name" value="ABC_transporter-like_CS"/>
</dbReference>
<evidence type="ECO:0000256" key="9">
    <source>
        <dbReference type="SAM" id="Phobius"/>
    </source>
</evidence>
<reference evidence="11" key="1">
    <citation type="submission" date="2021-01" db="EMBL/GenBank/DDBJ databases">
        <authorList>
            <person name="Corre E."/>
            <person name="Pelletier E."/>
            <person name="Niang G."/>
            <person name="Scheremetjew M."/>
            <person name="Finn R."/>
            <person name="Kale V."/>
            <person name="Holt S."/>
            <person name="Cochrane G."/>
            <person name="Meng A."/>
            <person name="Brown T."/>
            <person name="Cohen L."/>
        </authorList>
    </citation>
    <scope>NUCLEOTIDE SEQUENCE</scope>
    <source>
        <strain evidence="11">CCMP1510</strain>
    </source>
</reference>
<keyword evidence="6 9" id="KW-1133">Transmembrane helix</keyword>
<protein>
    <recommendedName>
        <fullName evidence="10">ABC transporter domain-containing protein</fullName>
    </recommendedName>
</protein>
<feature type="transmembrane region" description="Helical" evidence="9">
    <location>
        <begin position="316"/>
        <end position="335"/>
    </location>
</feature>
<dbReference type="InterPro" id="IPR050352">
    <property type="entry name" value="ABCG_transporters"/>
</dbReference>
<feature type="transmembrane region" description="Helical" evidence="9">
    <location>
        <begin position="908"/>
        <end position="925"/>
    </location>
</feature>
<dbReference type="PROSITE" id="PS50893">
    <property type="entry name" value="ABC_TRANSPORTER_2"/>
    <property type="match status" value="1"/>
</dbReference>
<gene>
    <name evidence="11" type="ORF">ALAG00032_LOCUS7471</name>
</gene>
<dbReference type="SUPFAM" id="SSF52540">
    <property type="entry name" value="P-loop containing nucleoside triphosphate hydrolases"/>
    <property type="match status" value="1"/>
</dbReference>
<feature type="region of interest" description="Disordered" evidence="8">
    <location>
        <begin position="1122"/>
        <end position="1146"/>
    </location>
</feature>
<accession>A0A7S3NMA1</accession>
<feature type="transmembrane region" description="Helical" evidence="9">
    <location>
        <begin position="32"/>
        <end position="55"/>
    </location>
</feature>
<feature type="compositionally biased region" description="Polar residues" evidence="8">
    <location>
        <begin position="1133"/>
        <end position="1146"/>
    </location>
</feature>
<name>A0A7S3NMA1_9STRA</name>
<evidence type="ECO:0000256" key="7">
    <source>
        <dbReference type="ARBA" id="ARBA00023136"/>
    </source>
</evidence>
<feature type="domain" description="ABC transporter" evidence="10">
    <location>
        <begin position="494"/>
        <end position="747"/>
    </location>
</feature>
<keyword evidence="4" id="KW-0547">Nucleotide-binding</keyword>
<dbReference type="Pfam" id="PF19055">
    <property type="entry name" value="ABC2_membrane_7"/>
    <property type="match status" value="1"/>
</dbReference>
<sequence>MNRRPPQPWEPVRVNEVSPQVRIKRQRVCARITWLGWLLIIVPVWLFATATVITLQIDKSRMTILKEDELRKLFFPSVDQVANASIVESSEEQAKRARKSASIIYRWLVPGSPKALLPWNQVIDDALLNASASPGHCGPSELALLAQGKIDTTNCGNWARPHSDGCAGGFIEQIYPNTDTDDTIHYNVSIKNKDCVHTPKATAPPAGSFAPEGFTCYVACLLGASCGVSKFNNYKCIWSVTLKHTDDRPYLADSATPVCPGVAYEILCPNGFVCRTPAATPELCPKGHYCPRGSFQPLRCPFFASCSQPGLDAPNVHQAAAAALLGFFGLILFLLQTSRFVRHQLRRFRENLKEKRLALREQFLERRAQRLAHRLGFGLGFDDDASAHDISSLGRQFSITEEEEDAQQIGSRSFFCGTTLLTSASFSDDEDDEDTTNNSTNYIRSTALELPPSEYSISSQRQPNASSLRRQAPDKDSLLLRHFPTKLPSEQVSIDFRDLGLSVTAIATGRAIRILDNVSGSIRSGSVCAIMGPSGGGKSSLLKVLSCRLLRGTDILTPETRIFVNGNEHIPLRQIASLTAFAPQDDVMCHELTVLEILEFSASCRLPTSNFPTRNYRKRLVRNVANALGLRAVRHSVVGSVEKRGISGGQKKRVNLGMEIVADPCVLLADEPTSGLDAANSLEIVRVFKKLASKGVAVAAVLHQPAYQLYMSFSDVLLLAPGGRTAYHGPPGNAARYFEQQLGFKVPQGWSPPDFFMQILVKQPQQIALAWDALASKYVTIREYGQDTAAGITLAAANRAPPSWLSQLILQTSRSFLRQRRVAGSIAGDIVIQTLIGGGIGLLYVDYSFHNAQLVNFMVSIGLGFTLTLAGTPTFTTNRDVVLRECCSAAGGGLSVSAYFMANFITDAIRFAALSTVFVLGFYPLAHPRASLGFYVLAALADGFAASGFGYIAGCLFDESGSLLAALCLALIFALFSGVHPTINQMPTAMRVVNYISHDRYFVEVLFVEEVIQMSEAFRMPPSFYSSSSDSVLAQLLAYGYFVSDFSIYWNNHFLRWLDLATLVSIGLAARVAAYLIYINLNAAALGRESISTTLRNCCVDLYHRLFRSTYLSTVSNPSIRPNPAVTDRNRNENNWPSSAATQPLV</sequence>
<feature type="transmembrane region" description="Helical" evidence="9">
    <location>
        <begin position="964"/>
        <end position="983"/>
    </location>
</feature>
<dbReference type="InterPro" id="IPR043926">
    <property type="entry name" value="ABCG_dom"/>
</dbReference>